<proteinExistence type="predicted"/>
<protein>
    <submittedName>
        <fullName evidence="2">Uncharacterized protein</fullName>
    </submittedName>
</protein>
<accession>A0A182REV8</accession>
<feature type="compositionally biased region" description="Basic and acidic residues" evidence="1">
    <location>
        <begin position="59"/>
        <end position="70"/>
    </location>
</feature>
<dbReference type="EnsemblMetazoa" id="AFUN004736-RA">
    <property type="protein sequence ID" value="AFUN004736-PA"/>
    <property type="gene ID" value="AFUN004736"/>
</dbReference>
<feature type="compositionally biased region" description="Polar residues" evidence="1">
    <location>
        <begin position="40"/>
        <end position="51"/>
    </location>
</feature>
<organism evidence="2">
    <name type="scientific">Anopheles funestus</name>
    <name type="common">African malaria mosquito</name>
    <dbReference type="NCBI Taxonomy" id="62324"/>
    <lineage>
        <taxon>Eukaryota</taxon>
        <taxon>Metazoa</taxon>
        <taxon>Ecdysozoa</taxon>
        <taxon>Arthropoda</taxon>
        <taxon>Hexapoda</taxon>
        <taxon>Insecta</taxon>
        <taxon>Pterygota</taxon>
        <taxon>Neoptera</taxon>
        <taxon>Endopterygota</taxon>
        <taxon>Diptera</taxon>
        <taxon>Nematocera</taxon>
        <taxon>Culicoidea</taxon>
        <taxon>Culicidae</taxon>
        <taxon>Anophelinae</taxon>
        <taxon>Anopheles</taxon>
    </lineage>
</organism>
<feature type="compositionally biased region" description="Low complexity" evidence="1">
    <location>
        <begin position="26"/>
        <end position="39"/>
    </location>
</feature>
<feature type="compositionally biased region" description="Polar residues" evidence="1">
    <location>
        <begin position="1"/>
        <end position="16"/>
    </location>
</feature>
<feature type="region of interest" description="Disordered" evidence="1">
    <location>
        <begin position="1"/>
        <end position="70"/>
    </location>
</feature>
<sequence length="70" mass="7621">MQDRSSTMARQNQQSAYAKAPGGGNTNTKKSTGYTNSTSQTKPANDKNAGNGSWGPHFKNRDHFVSMHFS</sequence>
<reference evidence="2" key="1">
    <citation type="submission" date="2020-05" db="UniProtKB">
        <authorList>
            <consortium name="EnsemblMetazoa"/>
        </authorList>
    </citation>
    <scope>IDENTIFICATION</scope>
    <source>
        <strain evidence="2">FUMOZ</strain>
    </source>
</reference>
<evidence type="ECO:0000256" key="1">
    <source>
        <dbReference type="SAM" id="MobiDB-lite"/>
    </source>
</evidence>
<evidence type="ECO:0000313" key="2">
    <source>
        <dbReference type="EnsemblMetazoa" id="AFUN004736-PA"/>
    </source>
</evidence>
<name>A0A182REV8_ANOFN</name>
<dbReference type="VEuPathDB" id="VectorBase:AFUN004736"/>
<dbReference type="AlphaFoldDB" id="A0A182REV8"/>